<evidence type="ECO:0000256" key="2">
    <source>
        <dbReference type="SAM" id="Phobius"/>
    </source>
</evidence>
<feature type="transmembrane region" description="Helical" evidence="2">
    <location>
        <begin position="40"/>
        <end position="63"/>
    </location>
</feature>
<sequence>MSRFKGMKRKPRTDKVAVEGSESQSEQATWARTQDRKTQLVRFGLFGAIGAGVLALVLVLSGFTVSSPTVVKPKSTTSVNTASQAQAEDLAQQFVVTWLQAKRGAEKSLAPYVRSEGIKLPAEALFVASDARIASVELQQAPAKSAAASGTGAPTTDKSEVYSVIVSASVRQVSEPSEAAQRRFYSVPVVVNDGRARAASIPSPVPAPATGPDVNLGYKYRIVAGHPSNTAVQQFLAALTAGTGEISRYIAPGTSLRAISPAPYKSVKVVDLVSDRDFSGEAADKAPADGIKIRVLATAELSVTATESVTGQYPLTLTSRGGRWEVSAMDPSPLLPAPEQNAAASGAPSTSVSTTPASATAPTSATPVN</sequence>
<dbReference type="InterPro" id="IPR024735">
    <property type="entry name" value="TcpC"/>
</dbReference>
<feature type="compositionally biased region" description="Basic residues" evidence="1">
    <location>
        <begin position="1"/>
        <end position="12"/>
    </location>
</feature>
<keyword evidence="2" id="KW-0812">Transmembrane</keyword>
<evidence type="ECO:0000256" key="1">
    <source>
        <dbReference type="SAM" id="MobiDB-lite"/>
    </source>
</evidence>
<gene>
    <name evidence="3" type="ORF">ACFFQ6_17355</name>
</gene>
<evidence type="ECO:0000313" key="4">
    <source>
        <dbReference type="Proteomes" id="UP001589587"/>
    </source>
</evidence>
<keyword evidence="4" id="KW-1185">Reference proteome</keyword>
<evidence type="ECO:0000313" key="3">
    <source>
        <dbReference type="EMBL" id="MFB9781459.1"/>
    </source>
</evidence>
<feature type="region of interest" description="Disordered" evidence="1">
    <location>
        <begin position="326"/>
        <end position="369"/>
    </location>
</feature>
<proteinExistence type="predicted"/>
<protein>
    <submittedName>
        <fullName evidence="3">Conjugal transfer protein</fullName>
    </submittedName>
</protein>
<name>A0ABV5XI42_9NOCA</name>
<feature type="compositionally biased region" description="Polar residues" evidence="1">
    <location>
        <begin position="21"/>
        <end position="31"/>
    </location>
</feature>
<dbReference type="EMBL" id="JBHMAS010000048">
    <property type="protein sequence ID" value="MFB9781459.1"/>
    <property type="molecule type" value="Genomic_DNA"/>
</dbReference>
<dbReference type="Pfam" id="PF12642">
    <property type="entry name" value="TpcC"/>
    <property type="match status" value="1"/>
</dbReference>
<dbReference type="RefSeq" id="WP_052959886.1">
    <property type="nucleotide sequence ID" value="NZ_JBHMAS010000048.1"/>
</dbReference>
<keyword evidence="2" id="KW-0472">Membrane</keyword>
<feature type="region of interest" description="Disordered" evidence="1">
    <location>
        <begin position="1"/>
        <end position="31"/>
    </location>
</feature>
<organism evidence="3 4">
    <name type="scientific">Rhodococcus baikonurensis</name>
    <dbReference type="NCBI Taxonomy" id="172041"/>
    <lineage>
        <taxon>Bacteria</taxon>
        <taxon>Bacillati</taxon>
        <taxon>Actinomycetota</taxon>
        <taxon>Actinomycetes</taxon>
        <taxon>Mycobacteriales</taxon>
        <taxon>Nocardiaceae</taxon>
        <taxon>Rhodococcus</taxon>
        <taxon>Rhodococcus erythropolis group</taxon>
    </lineage>
</organism>
<reference evidence="3 4" key="1">
    <citation type="submission" date="2024-09" db="EMBL/GenBank/DDBJ databases">
        <authorList>
            <person name="Sun Q."/>
            <person name="Mori K."/>
        </authorList>
    </citation>
    <scope>NUCLEOTIDE SEQUENCE [LARGE SCALE GENOMIC DNA]</scope>
    <source>
        <strain evidence="3 4">JCM 11411</strain>
    </source>
</reference>
<feature type="compositionally biased region" description="Low complexity" evidence="1">
    <location>
        <begin position="342"/>
        <end position="369"/>
    </location>
</feature>
<keyword evidence="2" id="KW-1133">Transmembrane helix</keyword>
<comment type="caution">
    <text evidence="3">The sequence shown here is derived from an EMBL/GenBank/DDBJ whole genome shotgun (WGS) entry which is preliminary data.</text>
</comment>
<dbReference type="Proteomes" id="UP001589587">
    <property type="component" value="Unassembled WGS sequence"/>
</dbReference>
<accession>A0ABV5XI42</accession>